<name>A0A3P3R6R0_9EURY</name>
<protein>
    <recommendedName>
        <fullName evidence="1">UPF0215 protein EIK79_13435</fullName>
    </recommendedName>
</protein>
<dbReference type="OrthoDB" id="15207at2157"/>
<dbReference type="Gene3D" id="3.30.2170.10">
    <property type="entry name" value="archaeoglobus fulgidus dsm 4304 superfamily"/>
    <property type="match status" value="1"/>
</dbReference>
<dbReference type="Proteomes" id="UP000282322">
    <property type="component" value="Unassembled WGS sequence"/>
</dbReference>
<evidence type="ECO:0000256" key="1">
    <source>
        <dbReference type="HAMAP-Rule" id="MF_00582"/>
    </source>
</evidence>
<evidence type="ECO:0000313" key="2">
    <source>
        <dbReference type="EMBL" id="RRJ29136.1"/>
    </source>
</evidence>
<dbReference type="HAMAP" id="MF_00582">
    <property type="entry name" value="UPF0215"/>
    <property type="match status" value="1"/>
</dbReference>
<accession>A0A3P3R6R0</accession>
<dbReference type="RefSeq" id="WP_124955624.1">
    <property type="nucleotide sequence ID" value="NZ_RRCH01000029.1"/>
</dbReference>
<sequence>MKAGTRALGVADSYTHGATKSTIVGAVVRADRVFDGMVCGHITVGGTDSTARITELWQRIDRPDVQYVFLAGIAPAWYNVIDLPEIAVAVDRPVISVSFEESDGLAPALRDAFEGRALAERLSRYERQPSRQRISVNGEQLFVRAVGLTTAESKRVVRAFTPEGGRPEPLRVAHTAAAAVDTL</sequence>
<reference evidence="2 3" key="1">
    <citation type="submission" date="2018-11" db="EMBL/GenBank/DDBJ databases">
        <title>Taxonoimc description of Halomarina strain SPP-AMP-1.</title>
        <authorList>
            <person name="Pal Y."/>
            <person name="Srinivasana K."/>
            <person name="Verma A."/>
            <person name="Kumar P."/>
        </authorList>
    </citation>
    <scope>NUCLEOTIDE SEQUENCE [LARGE SCALE GENOMIC DNA]</scope>
    <source>
        <strain evidence="2 3">SPP-AMP-1</strain>
    </source>
</reference>
<dbReference type="PIRSF" id="PIRSF006380">
    <property type="entry name" value="UCP006380"/>
    <property type="match status" value="1"/>
</dbReference>
<evidence type="ECO:0000313" key="3">
    <source>
        <dbReference type="Proteomes" id="UP000282322"/>
    </source>
</evidence>
<dbReference type="PANTHER" id="PTHR39518:SF2">
    <property type="entry name" value="UPF0215 PROTEIN MJ1150"/>
    <property type="match status" value="1"/>
</dbReference>
<gene>
    <name evidence="2" type="ORF">EIK79_13435</name>
</gene>
<dbReference type="AlphaFoldDB" id="A0A3P3R6R0"/>
<dbReference type="Pfam" id="PF01949">
    <property type="entry name" value="Endo_dU"/>
    <property type="match status" value="1"/>
</dbReference>
<keyword evidence="3" id="KW-1185">Reference proteome</keyword>
<organism evidence="2 3">
    <name type="scientific">Halocatena pleomorpha</name>
    <dbReference type="NCBI Taxonomy" id="1785090"/>
    <lineage>
        <taxon>Archaea</taxon>
        <taxon>Methanobacteriati</taxon>
        <taxon>Methanobacteriota</taxon>
        <taxon>Stenosarchaea group</taxon>
        <taxon>Halobacteria</taxon>
        <taxon>Halobacteriales</taxon>
        <taxon>Natronomonadaceae</taxon>
        <taxon>Halocatena</taxon>
    </lineage>
</organism>
<comment type="similarity">
    <text evidence="1">Belongs to the UPF0215 family.</text>
</comment>
<dbReference type="PANTHER" id="PTHR39518">
    <property type="entry name" value="UPF0215 PROTEIN MJ1150"/>
    <property type="match status" value="1"/>
</dbReference>
<dbReference type="InterPro" id="IPR002802">
    <property type="entry name" value="Endo_dU"/>
</dbReference>
<dbReference type="EMBL" id="RRCH01000029">
    <property type="protein sequence ID" value="RRJ29136.1"/>
    <property type="molecule type" value="Genomic_DNA"/>
</dbReference>
<proteinExistence type="inferred from homology"/>
<comment type="caution">
    <text evidence="2">The sequence shown here is derived from an EMBL/GenBank/DDBJ whole genome shotgun (WGS) entry which is preliminary data.</text>
</comment>